<name>A0A2J7PGH3_9NEOP</name>
<dbReference type="AlphaFoldDB" id="A0A2J7PGH3"/>
<dbReference type="STRING" id="105785.A0A2J7PGH3"/>
<accession>A0A2J7PGH3</accession>
<evidence type="ECO:0000313" key="3">
    <source>
        <dbReference type="Proteomes" id="UP000235965"/>
    </source>
</evidence>
<dbReference type="Gene3D" id="3.30.420.10">
    <property type="entry name" value="Ribonuclease H-like superfamily/Ribonuclease H"/>
    <property type="match status" value="1"/>
</dbReference>
<reference evidence="2 3" key="1">
    <citation type="submission" date="2017-12" db="EMBL/GenBank/DDBJ databases">
        <title>Hemimetabolous genomes reveal molecular basis of termite eusociality.</title>
        <authorList>
            <person name="Harrison M.C."/>
            <person name="Jongepier E."/>
            <person name="Robertson H.M."/>
            <person name="Arning N."/>
            <person name="Bitard-Feildel T."/>
            <person name="Chao H."/>
            <person name="Childers C.P."/>
            <person name="Dinh H."/>
            <person name="Doddapaneni H."/>
            <person name="Dugan S."/>
            <person name="Gowin J."/>
            <person name="Greiner C."/>
            <person name="Han Y."/>
            <person name="Hu H."/>
            <person name="Hughes D.S.T."/>
            <person name="Huylmans A.-K."/>
            <person name="Kemena C."/>
            <person name="Kremer L.P.M."/>
            <person name="Lee S.L."/>
            <person name="Lopez-Ezquerra A."/>
            <person name="Mallet L."/>
            <person name="Monroy-Kuhn J.M."/>
            <person name="Moser A."/>
            <person name="Murali S.C."/>
            <person name="Muzny D.M."/>
            <person name="Otani S."/>
            <person name="Piulachs M.-D."/>
            <person name="Poelchau M."/>
            <person name="Qu J."/>
            <person name="Schaub F."/>
            <person name="Wada-Katsumata A."/>
            <person name="Worley K.C."/>
            <person name="Xie Q."/>
            <person name="Ylla G."/>
            <person name="Poulsen M."/>
            <person name="Gibbs R.A."/>
            <person name="Schal C."/>
            <person name="Richards S."/>
            <person name="Belles X."/>
            <person name="Korb J."/>
            <person name="Bornberg-Bauer E."/>
        </authorList>
    </citation>
    <scope>NUCLEOTIDE SEQUENCE [LARGE SCALE GENOMIC DNA]</scope>
    <source>
        <tissue evidence="2">Whole body</tissue>
    </source>
</reference>
<dbReference type="GO" id="GO:0003676">
    <property type="term" value="F:nucleic acid binding"/>
    <property type="evidence" value="ECO:0007669"/>
    <property type="project" value="InterPro"/>
</dbReference>
<protein>
    <submittedName>
        <fullName evidence="2">Uncharacterized protein</fullName>
    </submittedName>
</protein>
<evidence type="ECO:0000313" key="2">
    <source>
        <dbReference type="EMBL" id="PNF15435.1"/>
    </source>
</evidence>
<feature type="region of interest" description="Disordered" evidence="1">
    <location>
        <begin position="34"/>
        <end position="76"/>
    </location>
</feature>
<dbReference type="InterPro" id="IPR036397">
    <property type="entry name" value="RNaseH_sf"/>
</dbReference>
<proteinExistence type="predicted"/>
<dbReference type="InParanoid" id="A0A2J7PGH3"/>
<organism evidence="2 3">
    <name type="scientific">Cryptotermes secundus</name>
    <dbReference type="NCBI Taxonomy" id="105785"/>
    <lineage>
        <taxon>Eukaryota</taxon>
        <taxon>Metazoa</taxon>
        <taxon>Ecdysozoa</taxon>
        <taxon>Arthropoda</taxon>
        <taxon>Hexapoda</taxon>
        <taxon>Insecta</taxon>
        <taxon>Pterygota</taxon>
        <taxon>Neoptera</taxon>
        <taxon>Polyneoptera</taxon>
        <taxon>Dictyoptera</taxon>
        <taxon>Blattodea</taxon>
        <taxon>Blattoidea</taxon>
        <taxon>Termitoidae</taxon>
        <taxon>Kalotermitidae</taxon>
        <taxon>Cryptotermitinae</taxon>
        <taxon>Cryptotermes</taxon>
    </lineage>
</organism>
<comment type="caution">
    <text evidence="2">The sequence shown here is derived from an EMBL/GenBank/DDBJ whole genome shotgun (WGS) entry which is preliminary data.</text>
</comment>
<sequence length="76" mass="8408">MESALTFLQGYNDDGDEFLDRIITGDETWIAHTTPETKQQSTHWHHSGSPCVGAESDVHGIMGQTGRSPRRLPDQG</sequence>
<dbReference type="EMBL" id="NEVH01025312">
    <property type="protein sequence ID" value="PNF15435.1"/>
    <property type="molecule type" value="Genomic_DNA"/>
</dbReference>
<evidence type="ECO:0000256" key="1">
    <source>
        <dbReference type="SAM" id="MobiDB-lite"/>
    </source>
</evidence>
<dbReference type="Proteomes" id="UP000235965">
    <property type="component" value="Unassembled WGS sequence"/>
</dbReference>
<gene>
    <name evidence="2" type="ORF">B7P43_G18184</name>
</gene>
<keyword evidence="3" id="KW-1185">Reference proteome</keyword>